<dbReference type="Pfam" id="PF00462">
    <property type="entry name" value="Glutaredoxin"/>
    <property type="match status" value="1"/>
</dbReference>
<dbReference type="GO" id="GO:0005737">
    <property type="term" value="C:cytoplasm"/>
    <property type="evidence" value="ECO:0007669"/>
    <property type="project" value="TreeGrafter"/>
</dbReference>
<dbReference type="SUPFAM" id="SSF52833">
    <property type="entry name" value="Thioredoxin-like"/>
    <property type="match status" value="1"/>
</dbReference>
<dbReference type="EMBL" id="AP006488">
    <property type="protein sequence ID" value="BAM79410.1"/>
    <property type="molecule type" value="Genomic_DNA"/>
</dbReference>
<protein>
    <submittedName>
        <fullName evidence="2">Similar to glutaredoxin</fullName>
    </submittedName>
</protein>
<dbReference type="Gene3D" id="3.40.30.10">
    <property type="entry name" value="Glutaredoxin"/>
    <property type="match status" value="1"/>
</dbReference>
<dbReference type="Gramene" id="CMF017CT">
    <property type="protein sequence ID" value="CMF017CT"/>
    <property type="gene ID" value="CMF017C"/>
</dbReference>
<dbReference type="PROSITE" id="PS51354">
    <property type="entry name" value="GLUTAREDOXIN_2"/>
    <property type="match status" value="1"/>
</dbReference>
<sequence>MGRSSVDVQAEEQVKGALAERDVVVIFSKTYCGFCAAVKRLFERLGIRYRALELDILPLGSAMQRILYEMTGQRTVPSVWVRGRHLGGNDAVQELHRTGRLLPLLDESGIAHA</sequence>
<reference evidence="2 3" key="1">
    <citation type="journal article" date="2004" name="Nature">
        <title>Genome sequence of the ultrasmall unicellular red alga Cyanidioschyzon merolae 10D.</title>
        <authorList>
            <person name="Matsuzaki M."/>
            <person name="Misumi O."/>
            <person name="Shin-i T."/>
            <person name="Maruyama S."/>
            <person name="Takahara M."/>
            <person name="Miyagishima S."/>
            <person name="Mori T."/>
            <person name="Nishida K."/>
            <person name="Yagisawa F."/>
            <person name="Nishida K."/>
            <person name="Yoshida Y."/>
            <person name="Nishimura Y."/>
            <person name="Nakao S."/>
            <person name="Kobayashi T."/>
            <person name="Momoyama Y."/>
            <person name="Higashiyama T."/>
            <person name="Minoda A."/>
            <person name="Sano M."/>
            <person name="Nomoto H."/>
            <person name="Oishi K."/>
            <person name="Hayashi H."/>
            <person name="Ohta F."/>
            <person name="Nishizaka S."/>
            <person name="Haga S."/>
            <person name="Miura S."/>
            <person name="Morishita T."/>
            <person name="Kabeya Y."/>
            <person name="Terasawa K."/>
            <person name="Suzuki Y."/>
            <person name="Ishii Y."/>
            <person name="Asakawa S."/>
            <person name="Takano H."/>
            <person name="Ohta N."/>
            <person name="Kuroiwa H."/>
            <person name="Tanaka K."/>
            <person name="Shimizu N."/>
            <person name="Sugano S."/>
            <person name="Sato N."/>
            <person name="Nozaki H."/>
            <person name="Ogasawara N."/>
            <person name="Kohara Y."/>
            <person name="Kuroiwa T."/>
        </authorList>
    </citation>
    <scope>NUCLEOTIDE SEQUENCE [LARGE SCALE GENOMIC DNA]</scope>
    <source>
        <strain evidence="2 3">10D</strain>
    </source>
</reference>
<dbReference type="KEGG" id="cme:CYME_CMF017C"/>
<organism evidence="2 3">
    <name type="scientific">Cyanidioschyzon merolae (strain NIES-3377 / 10D)</name>
    <name type="common">Unicellular red alga</name>
    <dbReference type="NCBI Taxonomy" id="280699"/>
    <lineage>
        <taxon>Eukaryota</taxon>
        <taxon>Rhodophyta</taxon>
        <taxon>Bangiophyceae</taxon>
        <taxon>Cyanidiales</taxon>
        <taxon>Cyanidiaceae</taxon>
        <taxon>Cyanidioschyzon</taxon>
    </lineage>
</organism>
<evidence type="ECO:0000313" key="3">
    <source>
        <dbReference type="Proteomes" id="UP000007014"/>
    </source>
</evidence>
<dbReference type="OrthoDB" id="418495at2759"/>
<name>M1V4I8_CYAM1</name>
<feature type="domain" description="Glutaredoxin" evidence="1">
    <location>
        <begin position="24"/>
        <end position="85"/>
    </location>
</feature>
<dbReference type="GO" id="GO:0015038">
    <property type="term" value="F:glutathione disulfide oxidoreductase activity"/>
    <property type="evidence" value="ECO:0007669"/>
    <property type="project" value="TreeGrafter"/>
</dbReference>
<dbReference type="OMA" id="YACYELD"/>
<evidence type="ECO:0000259" key="1">
    <source>
        <dbReference type="Pfam" id="PF00462"/>
    </source>
</evidence>
<dbReference type="CDD" id="cd03419">
    <property type="entry name" value="GRX_GRXh_1_2_like"/>
    <property type="match status" value="1"/>
</dbReference>
<dbReference type="InterPro" id="IPR014025">
    <property type="entry name" value="Glutaredoxin_subgr"/>
</dbReference>
<dbReference type="RefSeq" id="XP_005535696.1">
    <property type="nucleotide sequence ID" value="XM_005535639.1"/>
</dbReference>
<dbReference type="PANTHER" id="PTHR45694">
    <property type="entry name" value="GLUTAREDOXIN 2"/>
    <property type="match status" value="1"/>
</dbReference>
<dbReference type="eggNOG" id="KOG1752">
    <property type="taxonomic scope" value="Eukaryota"/>
</dbReference>
<gene>
    <name evidence="2" type="ORF">CYME_CMF017C</name>
</gene>
<dbReference type="FunFam" id="3.40.30.10:FF:000093">
    <property type="entry name" value="Glutaredoxin 2"/>
    <property type="match status" value="1"/>
</dbReference>
<dbReference type="InterPro" id="IPR002109">
    <property type="entry name" value="Glutaredoxin"/>
</dbReference>
<evidence type="ECO:0000313" key="2">
    <source>
        <dbReference type="EMBL" id="BAM79410.1"/>
    </source>
</evidence>
<dbReference type="GO" id="GO:0034599">
    <property type="term" value="P:cellular response to oxidative stress"/>
    <property type="evidence" value="ECO:0007669"/>
    <property type="project" value="TreeGrafter"/>
</dbReference>
<keyword evidence="3" id="KW-1185">Reference proteome</keyword>
<dbReference type="Proteomes" id="UP000007014">
    <property type="component" value="Chromosome 6"/>
</dbReference>
<dbReference type="PRINTS" id="PR00160">
    <property type="entry name" value="GLUTAREDOXIN"/>
</dbReference>
<dbReference type="InterPro" id="IPR036249">
    <property type="entry name" value="Thioredoxin-like_sf"/>
</dbReference>
<accession>M1V4I8</accession>
<proteinExistence type="predicted"/>
<dbReference type="STRING" id="280699.M1V4I8"/>
<dbReference type="HOGENOM" id="CLU_026126_7_2_1"/>
<dbReference type="GeneID" id="16993111"/>
<dbReference type="AlphaFoldDB" id="M1V4I8"/>
<dbReference type="PANTHER" id="PTHR45694:SF18">
    <property type="entry name" value="GLUTAREDOXIN-1-RELATED"/>
    <property type="match status" value="1"/>
</dbReference>
<reference evidence="2 3" key="2">
    <citation type="journal article" date="2007" name="BMC Biol.">
        <title>A 100%-complete sequence reveals unusually simple genomic features in the hot-spring red alga Cyanidioschyzon merolae.</title>
        <authorList>
            <person name="Nozaki H."/>
            <person name="Takano H."/>
            <person name="Misumi O."/>
            <person name="Terasawa K."/>
            <person name="Matsuzaki M."/>
            <person name="Maruyama S."/>
            <person name="Nishida K."/>
            <person name="Yagisawa F."/>
            <person name="Yoshida Y."/>
            <person name="Fujiwara T."/>
            <person name="Takio S."/>
            <person name="Tamura K."/>
            <person name="Chung S.J."/>
            <person name="Nakamura S."/>
            <person name="Kuroiwa H."/>
            <person name="Tanaka K."/>
            <person name="Sato N."/>
            <person name="Kuroiwa T."/>
        </authorList>
    </citation>
    <scope>NUCLEOTIDE SEQUENCE [LARGE SCALE GENOMIC DNA]</scope>
    <source>
        <strain evidence="2 3">10D</strain>
    </source>
</reference>